<dbReference type="RefSeq" id="WP_018425497.1">
    <property type="nucleotide sequence ID" value="NZ_FNKX01000002.1"/>
</dbReference>
<dbReference type="SUPFAM" id="SSF51230">
    <property type="entry name" value="Single hybrid motif"/>
    <property type="match status" value="1"/>
</dbReference>
<reference evidence="5" key="1">
    <citation type="submission" date="2016-10" db="EMBL/GenBank/DDBJ databases">
        <authorList>
            <person name="Varghese N."/>
            <person name="Submissions S."/>
        </authorList>
    </citation>
    <scope>NUCLEOTIDE SEQUENCE [LARGE SCALE GENOMIC DNA]</scope>
    <source>
        <strain evidence="5">DUS833</strain>
    </source>
</reference>
<dbReference type="EMBL" id="FNKX01000002">
    <property type="protein sequence ID" value="SDR53375.1"/>
    <property type="molecule type" value="Genomic_DNA"/>
</dbReference>
<dbReference type="Proteomes" id="UP000199365">
    <property type="component" value="Unassembled WGS sequence"/>
</dbReference>
<dbReference type="InterPro" id="IPR003016">
    <property type="entry name" value="2-oxoA_DH_lipoyl-BS"/>
</dbReference>
<dbReference type="CDD" id="cd06849">
    <property type="entry name" value="lipoyl_domain"/>
    <property type="match status" value="1"/>
</dbReference>
<accession>A0A1H1JUT2</accession>
<dbReference type="GO" id="GO:0006086">
    <property type="term" value="P:pyruvate decarboxylation to acetyl-CoA"/>
    <property type="evidence" value="ECO:0007669"/>
    <property type="project" value="InterPro"/>
</dbReference>
<protein>
    <submittedName>
        <fullName evidence="4">Biotin-requiring enzyme</fullName>
    </submittedName>
</protein>
<name>A0A1H1JUT2_9BURK</name>
<evidence type="ECO:0000313" key="4">
    <source>
        <dbReference type="EMBL" id="SDR53375.1"/>
    </source>
</evidence>
<dbReference type="AlphaFoldDB" id="A0A1H1JUT2"/>
<dbReference type="OrthoDB" id="8562572at2"/>
<dbReference type="PANTHER" id="PTHR23151">
    <property type="entry name" value="DIHYDROLIPOAMIDE ACETYL/SUCCINYL-TRANSFERASE-RELATED"/>
    <property type="match status" value="1"/>
</dbReference>
<dbReference type="Gene3D" id="2.40.50.100">
    <property type="match status" value="1"/>
</dbReference>
<dbReference type="PROSITE" id="PS50968">
    <property type="entry name" value="BIOTINYL_LIPOYL"/>
    <property type="match status" value="1"/>
</dbReference>
<dbReference type="InterPro" id="IPR000089">
    <property type="entry name" value="Biotin_lipoyl"/>
</dbReference>
<gene>
    <name evidence="4" type="ORF">SAMN05445850_5675</name>
</gene>
<organism evidence="4 5">
    <name type="scientific">Paraburkholderia tuberum</name>
    <dbReference type="NCBI Taxonomy" id="157910"/>
    <lineage>
        <taxon>Bacteria</taxon>
        <taxon>Pseudomonadati</taxon>
        <taxon>Pseudomonadota</taxon>
        <taxon>Betaproteobacteria</taxon>
        <taxon>Burkholderiales</taxon>
        <taxon>Burkholderiaceae</taxon>
        <taxon>Paraburkholderia</taxon>
    </lineage>
</organism>
<sequence>MTTQVLLPKLGFSMNEGTLAEWLADDGATVSEGQILYALESDKSIQEVESPASGTLRIVAQVGEVYPVGTVLAEIV</sequence>
<proteinExistence type="predicted"/>
<evidence type="ECO:0000259" key="3">
    <source>
        <dbReference type="PROSITE" id="PS50968"/>
    </source>
</evidence>
<keyword evidence="2" id="KW-0450">Lipoyl</keyword>
<dbReference type="InterPro" id="IPR011053">
    <property type="entry name" value="Single_hybrid_motif"/>
</dbReference>
<dbReference type="Pfam" id="PF00364">
    <property type="entry name" value="Biotin_lipoyl"/>
    <property type="match status" value="1"/>
</dbReference>
<evidence type="ECO:0000256" key="1">
    <source>
        <dbReference type="ARBA" id="ARBA00001938"/>
    </source>
</evidence>
<dbReference type="STRING" id="157910.SAMN05445850_5675"/>
<feature type="domain" description="Lipoyl-binding" evidence="3">
    <location>
        <begin position="2"/>
        <end position="76"/>
    </location>
</feature>
<evidence type="ECO:0000313" key="5">
    <source>
        <dbReference type="Proteomes" id="UP000199365"/>
    </source>
</evidence>
<keyword evidence="5" id="KW-1185">Reference proteome</keyword>
<evidence type="ECO:0000256" key="2">
    <source>
        <dbReference type="ARBA" id="ARBA00022823"/>
    </source>
</evidence>
<dbReference type="PANTHER" id="PTHR23151:SF90">
    <property type="entry name" value="DIHYDROLIPOYLLYSINE-RESIDUE ACETYLTRANSFERASE COMPONENT OF PYRUVATE DEHYDROGENASE COMPLEX, MITOCHONDRIAL-RELATED"/>
    <property type="match status" value="1"/>
</dbReference>
<dbReference type="InterPro" id="IPR045257">
    <property type="entry name" value="E2/Pdx1"/>
</dbReference>
<dbReference type="GO" id="GO:0045254">
    <property type="term" value="C:pyruvate dehydrogenase complex"/>
    <property type="evidence" value="ECO:0007669"/>
    <property type="project" value="InterPro"/>
</dbReference>
<dbReference type="PROSITE" id="PS00189">
    <property type="entry name" value="LIPOYL"/>
    <property type="match status" value="1"/>
</dbReference>
<comment type="cofactor">
    <cofactor evidence="1">
        <name>(R)-lipoate</name>
        <dbReference type="ChEBI" id="CHEBI:83088"/>
    </cofactor>
</comment>